<reference evidence="1 2" key="1">
    <citation type="submission" date="2016-11" db="EMBL/GenBank/DDBJ databases">
        <authorList>
            <person name="Jaros S."/>
            <person name="Januszkiewicz K."/>
            <person name="Wedrychowicz H."/>
        </authorList>
    </citation>
    <scope>NUCLEOTIDE SEQUENCE [LARGE SCALE GENOMIC DNA]</scope>
    <source>
        <strain evidence="1 2">DSM 43832</strain>
    </source>
</reference>
<evidence type="ECO:0008006" key="3">
    <source>
        <dbReference type="Google" id="ProtNLM"/>
    </source>
</evidence>
<dbReference type="RefSeq" id="WP_073455807.1">
    <property type="nucleotide sequence ID" value="NZ_CALGVN010000015.1"/>
</dbReference>
<dbReference type="Proteomes" id="UP000184363">
    <property type="component" value="Unassembled WGS sequence"/>
</dbReference>
<sequence>MDNGDLQEHRARRVWKALEPIHSVTYFEPEPLERCAALGTKGFWMAYFAQRSAPLGAVGPEIVTALFYGFAPARVARAVPDVWAVAPPEQFLATRLQAVDAALRRLLGPDLIASKELAEAAEIVTAAAEAAPTAGRALAAANAALPVPDEPHLALWHGQTVLREHRGDGHVAALLAAGIDPVESLVLFAAAAEHEALRDPQNWRTWRGWSDEEWQAGVARLVERGLLEPGGLRLTPAGVRLRAEVEATTDALADAPWTAVGADAVERVIALVAPVRTAVLAGNFPEVDPIGLRNSAPRG</sequence>
<organism evidence="1 2">
    <name type="scientific">Pseudonocardia thermophila</name>
    <dbReference type="NCBI Taxonomy" id="1848"/>
    <lineage>
        <taxon>Bacteria</taxon>
        <taxon>Bacillati</taxon>
        <taxon>Actinomycetota</taxon>
        <taxon>Actinomycetes</taxon>
        <taxon>Pseudonocardiales</taxon>
        <taxon>Pseudonocardiaceae</taxon>
        <taxon>Pseudonocardia</taxon>
    </lineage>
</organism>
<dbReference type="EMBL" id="FRAP01000003">
    <property type="protein sequence ID" value="SHK18998.1"/>
    <property type="molecule type" value="Genomic_DNA"/>
</dbReference>
<name>A0A1M6QFQ0_PSETH</name>
<keyword evidence="2" id="KW-1185">Reference proteome</keyword>
<dbReference type="AlphaFoldDB" id="A0A1M6QFQ0"/>
<accession>A0A1M6QFQ0</accession>
<evidence type="ECO:0000313" key="2">
    <source>
        <dbReference type="Proteomes" id="UP000184363"/>
    </source>
</evidence>
<protein>
    <recommendedName>
        <fullName evidence="3">SalK</fullName>
    </recommendedName>
</protein>
<dbReference type="Pfam" id="PF21863">
    <property type="entry name" value="HTH_67"/>
    <property type="match status" value="1"/>
</dbReference>
<dbReference type="InterPro" id="IPR054058">
    <property type="entry name" value="HTH_67"/>
</dbReference>
<evidence type="ECO:0000313" key="1">
    <source>
        <dbReference type="EMBL" id="SHK18998.1"/>
    </source>
</evidence>
<proteinExistence type="predicted"/>
<dbReference type="NCBIfam" id="NF047719">
    <property type="entry name" value="SCO6745_fam_HTH"/>
    <property type="match status" value="1"/>
</dbReference>
<dbReference type="STRING" id="1848.SAMN05443637_103293"/>
<gene>
    <name evidence="1" type="ORF">SAMN05443637_103293</name>
</gene>